<organism evidence="2 3">
    <name type="scientific">Brachionus calyciflorus</name>
    <dbReference type="NCBI Taxonomy" id="104777"/>
    <lineage>
        <taxon>Eukaryota</taxon>
        <taxon>Metazoa</taxon>
        <taxon>Spiralia</taxon>
        <taxon>Gnathifera</taxon>
        <taxon>Rotifera</taxon>
        <taxon>Eurotatoria</taxon>
        <taxon>Monogononta</taxon>
        <taxon>Pseudotrocha</taxon>
        <taxon>Ploima</taxon>
        <taxon>Brachionidae</taxon>
        <taxon>Brachionus</taxon>
    </lineage>
</organism>
<dbReference type="PANTHER" id="PTHR36114:SF1">
    <property type="entry name" value="16.7 KDA PROTEIN IN WHIE LOCUS"/>
    <property type="match status" value="1"/>
</dbReference>
<reference evidence="2" key="1">
    <citation type="submission" date="2021-02" db="EMBL/GenBank/DDBJ databases">
        <authorList>
            <person name="Nowell W R."/>
        </authorList>
    </citation>
    <scope>NUCLEOTIDE SEQUENCE</scope>
    <source>
        <strain evidence="2">Ploen Becks lab</strain>
    </source>
</reference>
<dbReference type="SMART" id="SM00835">
    <property type="entry name" value="Cupin_1"/>
    <property type="match status" value="1"/>
</dbReference>
<evidence type="ECO:0000313" key="2">
    <source>
        <dbReference type="EMBL" id="CAF1094646.1"/>
    </source>
</evidence>
<dbReference type="AlphaFoldDB" id="A0A814NNZ3"/>
<gene>
    <name evidence="2" type="ORF">OXX778_LOCUS20843</name>
</gene>
<dbReference type="EMBL" id="CAJNOC010007238">
    <property type="protein sequence ID" value="CAF1094646.1"/>
    <property type="molecule type" value="Genomic_DNA"/>
</dbReference>
<dbReference type="Pfam" id="PF07883">
    <property type="entry name" value="Cupin_2"/>
    <property type="match status" value="1"/>
</dbReference>
<sequence>MKVIKLNDCEEIIAGDKTLLREIFNPLKERLEINYSLARALILPGTSSQPHSLEAVEVFYIIRGKGEMHIADEVQVVEPGDTIYIPANAVQWIDNKFNEPLEFLALVEPSWNKKIEHVNESKTS</sequence>
<dbReference type="InterPro" id="IPR011051">
    <property type="entry name" value="RmlC_Cupin_sf"/>
</dbReference>
<keyword evidence="3" id="KW-1185">Reference proteome</keyword>
<accession>A0A814NNZ3</accession>
<evidence type="ECO:0000313" key="3">
    <source>
        <dbReference type="Proteomes" id="UP000663879"/>
    </source>
</evidence>
<dbReference type="Proteomes" id="UP000663879">
    <property type="component" value="Unassembled WGS sequence"/>
</dbReference>
<feature type="domain" description="Cupin type-1" evidence="1">
    <location>
        <begin position="21"/>
        <end position="116"/>
    </location>
</feature>
<dbReference type="InterPro" id="IPR014710">
    <property type="entry name" value="RmlC-like_jellyroll"/>
</dbReference>
<dbReference type="InterPro" id="IPR006045">
    <property type="entry name" value="Cupin_1"/>
</dbReference>
<evidence type="ECO:0000259" key="1">
    <source>
        <dbReference type="SMART" id="SM00835"/>
    </source>
</evidence>
<dbReference type="InterPro" id="IPR052044">
    <property type="entry name" value="PKS_Associated_Protein"/>
</dbReference>
<protein>
    <recommendedName>
        <fullName evidence="1">Cupin type-1 domain-containing protein</fullName>
    </recommendedName>
</protein>
<dbReference type="PANTHER" id="PTHR36114">
    <property type="entry name" value="16.7 KDA PROTEIN IN WHIE LOCUS"/>
    <property type="match status" value="1"/>
</dbReference>
<dbReference type="SUPFAM" id="SSF51182">
    <property type="entry name" value="RmlC-like cupins"/>
    <property type="match status" value="1"/>
</dbReference>
<dbReference type="CDD" id="cd02214">
    <property type="entry name" value="cupin_MJ1618"/>
    <property type="match status" value="1"/>
</dbReference>
<comment type="caution">
    <text evidence="2">The sequence shown here is derived from an EMBL/GenBank/DDBJ whole genome shotgun (WGS) entry which is preliminary data.</text>
</comment>
<dbReference type="InterPro" id="IPR013096">
    <property type="entry name" value="Cupin_2"/>
</dbReference>
<dbReference type="Gene3D" id="2.60.120.10">
    <property type="entry name" value="Jelly Rolls"/>
    <property type="match status" value="1"/>
</dbReference>
<name>A0A814NNZ3_9BILA</name>
<proteinExistence type="predicted"/>